<keyword evidence="2" id="KW-0449">Lipoprotein</keyword>
<accession>A0A2T6B914</accession>
<evidence type="ECO:0000313" key="3">
    <source>
        <dbReference type="Proteomes" id="UP000244224"/>
    </source>
</evidence>
<evidence type="ECO:0000256" key="1">
    <source>
        <dbReference type="SAM" id="SignalP"/>
    </source>
</evidence>
<reference evidence="2 3" key="1">
    <citation type="submission" date="2018-04" db="EMBL/GenBank/DDBJ databases">
        <title>Genomic Encyclopedia of Archaeal and Bacterial Type Strains, Phase II (KMG-II): from individual species to whole genera.</title>
        <authorList>
            <person name="Goeker M."/>
        </authorList>
    </citation>
    <scope>NUCLEOTIDE SEQUENCE [LARGE SCALE GENOMIC DNA]</scope>
    <source>
        <strain evidence="2 3">DSM 21823</strain>
    </source>
</reference>
<comment type="caution">
    <text evidence="2">The sequence shown here is derived from an EMBL/GenBank/DDBJ whole genome shotgun (WGS) entry which is preliminary data.</text>
</comment>
<sequence length="176" mass="17936">MFLGLKSVLTVSLLAATVAGCTTQTQPLQNGASVYRASESQRAMYAASCRVISARYVAVVGDSQEDRNRSAATTGVGIVTGALIGNAIGREIGGGSGNRLARNLGTVAGAAIGAGAADAANQRRTTRQGVEYLVALDRGERRVIVQNLNPGEAPIPAGAACDLVGGRGHDRVVPAY</sequence>
<proteinExistence type="predicted"/>
<dbReference type="AlphaFoldDB" id="A0A2T6B914"/>
<evidence type="ECO:0000313" key="2">
    <source>
        <dbReference type="EMBL" id="PTX52565.1"/>
    </source>
</evidence>
<protein>
    <submittedName>
        <fullName evidence="2">Outer membrane lipoprotein SlyB</fullName>
    </submittedName>
</protein>
<feature type="signal peptide" evidence="1">
    <location>
        <begin position="1"/>
        <end position="21"/>
    </location>
</feature>
<feature type="chain" id="PRO_5015637737" evidence="1">
    <location>
        <begin position="22"/>
        <end position="176"/>
    </location>
</feature>
<dbReference type="RefSeq" id="WP_108127982.1">
    <property type="nucleotide sequence ID" value="NZ_QBKP01000002.1"/>
</dbReference>
<name>A0A2T6B914_9RHOB</name>
<keyword evidence="1" id="KW-0732">Signal</keyword>
<dbReference type="Proteomes" id="UP000244224">
    <property type="component" value="Unassembled WGS sequence"/>
</dbReference>
<keyword evidence="3" id="KW-1185">Reference proteome</keyword>
<gene>
    <name evidence="2" type="ORF">C8N34_102345</name>
</gene>
<dbReference type="EMBL" id="QBKP01000002">
    <property type="protein sequence ID" value="PTX52565.1"/>
    <property type="molecule type" value="Genomic_DNA"/>
</dbReference>
<dbReference type="PROSITE" id="PS51257">
    <property type="entry name" value="PROKAR_LIPOPROTEIN"/>
    <property type="match status" value="1"/>
</dbReference>
<organism evidence="2 3">
    <name type="scientific">Gemmobacter caeni</name>
    <dbReference type="NCBI Taxonomy" id="589035"/>
    <lineage>
        <taxon>Bacteria</taxon>
        <taxon>Pseudomonadati</taxon>
        <taxon>Pseudomonadota</taxon>
        <taxon>Alphaproteobacteria</taxon>
        <taxon>Rhodobacterales</taxon>
        <taxon>Paracoccaceae</taxon>
        <taxon>Gemmobacter</taxon>
    </lineage>
</organism>